<dbReference type="EMBL" id="LAZR01015388">
    <property type="protein sequence ID" value="KKM13397.1"/>
    <property type="molecule type" value="Genomic_DNA"/>
</dbReference>
<proteinExistence type="predicted"/>
<dbReference type="GO" id="GO:0035438">
    <property type="term" value="F:cyclic-di-GMP binding"/>
    <property type="evidence" value="ECO:0007669"/>
    <property type="project" value="InterPro"/>
</dbReference>
<dbReference type="Gene3D" id="2.40.10.220">
    <property type="entry name" value="predicted glycosyltransferase like domains"/>
    <property type="match status" value="1"/>
</dbReference>
<evidence type="ECO:0000259" key="1">
    <source>
        <dbReference type="Pfam" id="PF07238"/>
    </source>
</evidence>
<dbReference type="Pfam" id="PF07238">
    <property type="entry name" value="PilZ"/>
    <property type="match status" value="1"/>
</dbReference>
<comment type="caution">
    <text evidence="2">The sequence shown here is derived from an EMBL/GenBank/DDBJ whole genome shotgun (WGS) entry which is preliminary data.</text>
</comment>
<gene>
    <name evidence="2" type="ORF">LCGC14_1716650</name>
</gene>
<sequence>MYNGLERRESERIEKLYMARVRVKRHEGHETFSTGWDSVTLHNLSEGGTFFIYKKDLGIGTLLDLKIDAPKAMLNINCVGKVTRIKQFQPTSMFCIAIKFIDIGEQEKEMINTTVEKALEHHYQTYLTSL</sequence>
<reference evidence="2" key="1">
    <citation type="journal article" date="2015" name="Nature">
        <title>Complex archaea that bridge the gap between prokaryotes and eukaryotes.</title>
        <authorList>
            <person name="Spang A."/>
            <person name="Saw J.H."/>
            <person name="Jorgensen S.L."/>
            <person name="Zaremba-Niedzwiedzka K."/>
            <person name="Martijn J."/>
            <person name="Lind A.E."/>
            <person name="van Eijk R."/>
            <person name="Schleper C."/>
            <person name="Guy L."/>
            <person name="Ettema T.J."/>
        </authorList>
    </citation>
    <scope>NUCLEOTIDE SEQUENCE</scope>
</reference>
<dbReference type="AlphaFoldDB" id="A0A0F9HDW6"/>
<dbReference type="InterPro" id="IPR009875">
    <property type="entry name" value="PilZ_domain"/>
</dbReference>
<protein>
    <recommendedName>
        <fullName evidence="1">PilZ domain-containing protein</fullName>
    </recommendedName>
</protein>
<feature type="domain" description="PilZ" evidence="1">
    <location>
        <begin position="6"/>
        <end position="113"/>
    </location>
</feature>
<name>A0A0F9HDW6_9ZZZZ</name>
<dbReference type="SUPFAM" id="SSF141371">
    <property type="entry name" value="PilZ domain-like"/>
    <property type="match status" value="1"/>
</dbReference>
<evidence type="ECO:0000313" key="2">
    <source>
        <dbReference type="EMBL" id="KKM13397.1"/>
    </source>
</evidence>
<organism evidence="2">
    <name type="scientific">marine sediment metagenome</name>
    <dbReference type="NCBI Taxonomy" id="412755"/>
    <lineage>
        <taxon>unclassified sequences</taxon>
        <taxon>metagenomes</taxon>
        <taxon>ecological metagenomes</taxon>
    </lineage>
</organism>
<accession>A0A0F9HDW6</accession>